<protein>
    <submittedName>
        <fullName evidence="1">Uncharacterized protein</fullName>
    </submittedName>
</protein>
<keyword evidence="2" id="KW-1185">Reference proteome</keyword>
<evidence type="ECO:0000313" key="1">
    <source>
        <dbReference type="EMBL" id="KAL0130551.1"/>
    </source>
</evidence>
<dbReference type="EMBL" id="JADYXP020000002">
    <property type="protein sequence ID" value="KAL0130551.1"/>
    <property type="molecule type" value="Genomic_DNA"/>
</dbReference>
<organism evidence="1 2">
    <name type="scientific">Cardiocondyla obscurior</name>
    <dbReference type="NCBI Taxonomy" id="286306"/>
    <lineage>
        <taxon>Eukaryota</taxon>
        <taxon>Metazoa</taxon>
        <taxon>Ecdysozoa</taxon>
        <taxon>Arthropoda</taxon>
        <taxon>Hexapoda</taxon>
        <taxon>Insecta</taxon>
        <taxon>Pterygota</taxon>
        <taxon>Neoptera</taxon>
        <taxon>Endopterygota</taxon>
        <taxon>Hymenoptera</taxon>
        <taxon>Apocrita</taxon>
        <taxon>Aculeata</taxon>
        <taxon>Formicoidea</taxon>
        <taxon>Formicidae</taxon>
        <taxon>Myrmicinae</taxon>
        <taxon>Cardiocondyla</taxon>
    </lineage>
</organism>
<dbReference type="AlphaFoldDB" id="A0AAW2GTH4"/>
<accession>A0AAW2GTH4</accession>
<sequence length="55" mass="6337">MSQSDLICFNCNDYIAINTSNKIFKRKFNGASLLLVCRIHHIFTSCRSQSIKNEI</sequence>
<dbReference type="Proteomes" id="UP001430953">
    <property type="component" value="Unassembled WGS sequence"/>
</dbReference>
<name>A0AAW2GTH4_9HYME</name>
<comment type="caution">
    <text evidence="1">The sequence shown here is derived from an EMBL/GenBank/DDBJ whole genome shotgun (WGS) entry which is preliminary data.</text>
</comment>
<evidence type="ECO:0000313" key="2">
    <source>
        <dbReference type="Proteomes" id="UP001430953"/>
    </source>
</evidence>
<gene>
    <name evidence="1" type="ORF">PUN28_002292</name>
</gene>
<reference evidence="1 2" key="1">
    <citation type="submission" date="2023-03" db="EMBL/GenBank/DDBJ databases">
        <title>High recombination rates correlate with genetic variation in Cardiocondyla obscurior ants.</title>
        <authorList>
            <person name="Errbii M."/>
        </authorList>
    </citation>
    <scope>NUCLEOTIDE SEQUENCE [LARGE SCALE GENOMIC DNA]</scope>
    <source>
        <strain evidence="1">Alpha-2009</strain>
        <tissue evidence="1">Whole body</tissue>
    </source>
</reference>
<proteinExistence type="predicted"/>